<protein>
    <submittedName>
        <fullName evidence="1">Uncharacterized protein</fullName>
    </submittedName>
</protein>
<dbReference type="EMBL" id="CP004121">
    <property type="protein sequence ID" value="AGF59455.1"/>
    <property type="molecule type" value="Genomic_DNA"/>
</dbReference>
<dbReference type="RefSeq" id="WP_015395762.1">
    <property type="nucleotide sequence ID" value="NC_020291.1"/>
</dbReference>
<gene>
    <name evidence="1" type="ORF">Cspa_c57300</name>
</gene>
<accession>M1M1G9</accession>
<dbReference type="PATRIC" id="fig|931276.5.peg.5775"/>
<evidence type="ECO:0000313" key="2">
    <source>
        <dbReference type="Proteomes" id="UP000011728"/>
    </source>
</evidence>
<reference evidence="1 2" key="1">
    <citation type="submission" date="2013-02" db="EMBL/GenBank/DDBJ databases">
        <title>Genome sequence of Clostridium saccharoperbutylacetonicum N1-4(HMT).</title>
        <authorList>
            <person name="Poehlein A."/>
            <person name="Daniel R."/>
        </authorList>
    </citation>
    <scope>NUCLEOTIDE SEQUENCE [LARGE SCALE GENOMIC DNA]</scope>
    <source>
        <strain evidence="2">N1-4(HMT)</strain>
    </source>
</reference>
<dbReference type="HOGENOM" id="CLU_3006194_0_0_9"/>
<organism evidence="1 2">
    <name type="scientific">Clostridium saccharoperbutylacetonicum N1-4(HMT)</name>
    <dbReference type="NCBI Taxonomy" id="931276"/>
    <lineage>
        <taxon>Bacteria</taxon>
        <taxon>Bacillati</taxon>
        <taxon>Bacillota</taxon>
        <taxon>Clostridia</taxon>
        <taxon>Eubacteriales</taxon>
        <taxon>Clostridiaceae</taxon>
        <taxon>Clostridium</taxon>
    </lineage>
</organism>
<dbReference type="Proteomes" id="UP000011728">
    <property type="component" value="Chromosome"/>
</dbReference>
<sequence>MSKINVKELNGLKKGEESRVNEKTHNNIINELFKDLERIKDLCNTNIELIDKAGVC</sequence>
<keyword evidence="2" id="KW-1185">Reference proteome</keyword>
<name>M1M1G9_9CLOT</name>
<dbReference type="AlphaFoldDB" id="M1M1G9"/>
<dbReference type="KEGG" id="csr:Cspa_c57300"/>
<evidence type="ECO:0000313" key="1">
    <source>
        <dbReference type="EMBL" id="AGF59455.1"/>
    </source>
</evidence>
<proteinExistence type="predicted"/>